<dbReference type="InterPro" id="IPR019734">
    <property type="entry name" value="TPR_rpt"/>
</dbReference>
<dbReference type="Proteomes" id="UP000183365">
    <property type="component" value="Unassembled WGS sequence"/>
</dbReference>
<evidence type="ECO:0000256" key="3">
    <source>
        <dbReference type="ARBA" id="ARBA00093502"/>
    </source>
</evidence>
<dbReference type="Pfam" id="PF10602">
    <property type="entry name" value="RPN7"/>
    <property type="match status" value="1"/>
</dbReference>
<protein>
    <submittedName>
        <fullName evidence="7">Related to 26S proteasome regulatory subunit RPN7</fullName>
    </submittedName>
</protein>
<dbReference type="OrthoDB" id="1452at2759"/>
<dbReference type="SUPFAM" id="SSF46785">
    <property type="entry name" value="Winged helix' DNA-binding domain"/>
    <property type="match status" value="1"/>
</dbReference>
<dbReference type="InterPro" id="IPR000717">
    <property type="entry name" value="PCI_dom"/>
</dbReference>
<sequence length="388" mass="44163">MAAYDAVNKVPDYEISELAFVSKRTHEYNSLIEGIKNQEMSHYYLYLKTQDVNFPFDETLYQSLLEKNEEKIKQLENDINEAEKNDEGELEKAFSWVKLGEYYAQIGDVEKSLSTLEKAKKVSISLGGKIDIMLTIVRIALFFNDQVAVSEKLAEVHDAIEKGGDWERRNRFKAYKGIHLMAIRRFEEAAELLVDSLTTFTSLEIASYEDIAVYSIVCGILSLDRKNLKNKIIDSPEVLAAMSGSEPLQAIFSLAISLYSSDYASFFKFLLATREKVFIPSKFLSPHTDFFLRQMRLKAYAQLLQSYQSLSLKSMADSFGVSSEFLDEDLCKFIPTKQLNCTIDKVNGIVLTNKPENKDTDFNNLIKQSDTLLSKLQKYVASVKISSD</sequence>
<gene>
    <name evidence="7" type="ORF">HGUI_01851</name>
</gene>
<keyword evidence="4" id="KW-0802">TPR repeat</keyword>
<dbReference type="Pfam" id="PF01399">
    <property type="entry name" value="PCI"/>
    <property type="match status" value="1"/>
</dbReference>
<dbReference type="PANTHER" id="PTHR14145">
    <property type="entry name" value="26S PROTESOME SUBUNIT 6"/>
    <property type="match status" value="1"/>
</dbReference>
<dbReference type="GO" id="GO:0043161">
    <property type="term" value="P:proteasome-mediated ubiquitin-dependent protein catabolic process"/>
    <property type="evidence" value="ECO:0007669"/>
    <property type="project" value="EnsemblFungi"/>
</dbReference>
<keyword evidence="8" id="KW-1185">Reference proteome</keyword>
<evidence type="ECO:0000313" key="8">
    <source>
        <dbReference type="Proteomes" id="UP000183365"/>
    </source>
</evidence>
<organism evidence="7 8">
    <name type="scientific">Hanseniaspora guilliermondii</name>
    <dbReference type="NCBI Taxonomy" id="56406"/>
    <lineage>
        <taxon>Eukaryota</taxon>
        <taxon>Fungi</taxon>
        <taxon>Dikarya</taxon>
        <taxon>Ascomycota</taxon>
        <taxon>Saccharomycotina</taxon>
        <taxon>Saccharomycetes</taxon>
        <taxon>Saccharomycodales</taxon>
        <taxon>Saccharomycodaceae</taxon>
        <taxon>Hanseniaspora</taxon>
    </lineage>
</organism>
<keyword evidence="5" id="KW-0175">Coiled coil</keyword>
<dbReference type="InterPro" id="IPR045135">
    <property type="entry name" value="Rpn7_N"/>
</dbReference>
<dbReference type="GO" id="GO:0005198">
    <property type="term" value="F:structural molecule activity"/>
    <property type="evidence" value="ECO:0007669"/>
    <property type="project" value="EnsemblFungi"/>
</dbReference>
<dbReference type="PROSITE" id="PS50005">
    <property type="entry name" value="TPR"/>
    <property type="match status" value="1"/>
</dbReference>
<reference evidence="8" key="1">
    <citation type="submission" date="2016-11" db="EMBL/GenBank/DDBJ databases">
        <authorList>
            <person name="Guldener U."/>
        </authorList>
    </citation>
    <scope>NUCLEOTIDE SEQUENCE [LARGE SCALE GENOMIC DNA]</scope>
</reference>
<evidence type="ECO:0000259" key="6">
    <source>
        <dbReference type="PROSITE" id="PS50250"/>
    </source>
</evidence>
<evidence type="ECO:0000256" key="5">
    <source>
        <dbReference type="SAM" id="Coils"/>
    </source>
</evidence>
<feature type="domain" description="PCI" evidence="6">
    <location>
        <begin position="185"/>
        <end position="357"/>
    </location>
</feature>
<evidence type="ECO:0000256" key="2">
    <source>
        <dbReference type="ARBA" id="ARBA00093435"/>
    </source>
</evidence>
<comment type="subunit">
    <text evidence="3">The 26S proteasome is composed of a core protease, known as the 20S proteasome, capped at one or both ends by the 19S regulatory complex (RC). The RC is composed of at least 18 different subunits in two subcomplexes, the base and the lid, which form the portions proximal and distal to the 20S proteolytic core, respectively. Component of the lid subcomplex of the 19S RC.</text>
</comment>
<name>A0A1L0B3U0_9ASCO</name>
<dbReference type="SMART" id="SM00088">
    <property type="entry name" value="PINT"/>
    <property type="match status" value="1"/>
</dbReference>
<keyword evidence="1 7" id="KW-0647">Proteasome</keyword>
<dbReference type="VEuPathDB" id="FungiDB:HGUI_01851"/>
<proteinExistence type="predicted"/>
<dbReference type="EMBL" id="FQNF01000028">
    <property type="protein sequence ID" value="SGZ39651.1"/>
    <property type="molecule type" value="Genomic_DNA"/>
</dbReference>
<feature type="coiled-coil region" evidence="5">
    <location>
        <begin position="58"/>
        <end position="92"/>
    </location>
</feature>
<accession>A0A1L0B3U0</accession>
<evidence type="ECO:0000256" key="4">
    <source>
        <dbReference type="PROSITE-ProRule" id="PRU00339"/>
    </source>
</evidence>
<dbReference type="InterPro" id="IPR011990">
    <property type="entry name" value="TPR-like_helical_dom_sf"/>
</dbReference>
<dbReference type="Gene3D" id="1.25.40.570">
    <property type="match status" value="1"/>
</dbReference>
<feature type="repeat" description="TPR" evidence="4">
    <location>
        <begin position="93"/>
        <end position="126"/>
    </location>
</feature>
<dbReference type="InterPro" id="IPR019585">
    <property type="entry name" value="Rpn7/CSN1"/>
</dbReference>
<evidence type="ECO:0000256" key="1">
    <source>
        <dbReference type="ARBA" id="ARBA00022942"/>
    </source>
</evidence>
<dbReference type="InterPro" id="IPR036390">
    <property type="entry name" value="WH_DNA-bd_sf"/>
</dbReference>
<dbReference type="SUPFAM" id="SSF48452">
    <property type="entry name" value="TPR-like"/>
    <property type="match status" value="1"/>
</dbReference>
<dbReference type="AlphaFoldDB" id="A0A1L0B3U0"/>
<dbReference type="PANTHER" id="PTHR14145:SF1">
    <property type="entry name" value="26S PROTEASOME NON-ATPASE REGULATORY SUBUNIT 6"/>
    <property type="match status" value="1"/>
</dbReference>
<dbReference type="FunFam" id="1.25.40.570:FF:000005">
    <property type="entry name" value="26S proteasome regulatory subunit N7"/>
    <property type="match status" value="1"/>
</dbReference>
<dbReference type="PROSITE" id="PS50250">
    <property type="entry name" value="PCI"/>
    <property type="match status" value="1"/>
</dbReference>
<dbReference type="GO" id="GO:0008541">
    <property type="term" value="C:proteasome regulatory particle, lid subcomplex"/>
    <property type="evidence" value="ECO:0007669"/>
    <property type="project" value="EnsemblFungi"/>
</dbReference>
<comment type="function">
    <text evidence="2">Component of the 19S cap proteasome complex which acts as a regulatory subunit of the 26S proteasome, involved in the ATP-dependent degradation of ubiquitinated proteins.</text>
</comment>
<evidence type="ECO:0000313" key="7">
    <source>
        <dbReference type="EMBL" id="SGZ39651.1"/>
    </source>
</evidence>
<dbReference type="GO" id="GO:0005634">
    <property type="term" value="C:nucleus"/>
    <property type="evidence" value="ECO:0007669"/>
    <property type="project" value="EnsemblFungi"/>
</dbReference>